<dbReference type="InterPro" id="IPR024607">
    <property type="entry name" value="Sulfatase_CS"/>
</dbReference>
<keyword evidence="2" id="KW-0732">Signal</keyword>
<keyword evidence="3 7" id="KW-0378">Hydrolase</keyword>
<organism evidence="7 8">
    <name type="scientific">Sphingomonas kyeonggiensis</name>
    <dbReference type="NCBI Taxonomy" id="1268553"/>
    <lineage>
        <taxon>Bacteria</taxon>
        <taxon>Pseudomonadati</taxon>
        <taxon>Pseudomonadota</taxon>
        <taxon>Alphaproteobacteria</taxon>
        <taxon>Sphingomonadales</taxon>
        <taxon>Sphingomonadaceae</taxon>
        <taxon>Sphingomonas</taxon>
    </lineage>
</organism>
<protein>
    <submittedName>
        <fullName evidence="7">N-acetylglucosamine-6-sulfatase</fullName>
        <ecNumber evidence="7">3.1.6.14</ecNumber>
    </submittedName>
</protein>
<dbReference type="CDD" id="cd16031">
    <property type="entry name" value="G6S_like"/>
    <property type="match status" value="1"/>
</dbReference>
<dbReference type="InterPro" id="IPR017850">
    <property type="entry name" value="Alkaline_phosphatase_core_sf"/>
</dbReference>
<evidence type="ECO:0000259" key="6">
    <source>
        <dbReference type="Pfam" id="PF00884"/>
    </source>
</evidence>
<dbReference type="InterPro" id="IPR000917">
    <property type="entry name" value="Sulfatase_N"/>
</dbReference>
<comment type="caution">
    <text evidence="7">The sequence shown here is derived from an EMBL/GenBank/DDBJ whole genome shotgun (WGS) entry which is preliminary data.</text>
</comment>
<dbReference type="RefSeq" id="WP_183998436.1">
    <property type="nucleotide sequence ID" value="NZ_JACIEH010000002.1"/>
</dbReference>
<reference evidence="7 8" key="1">
    <citation type="submission" date="2020-08" db="EMBL/GenBank/DDBJ databases">
        <title>Genomic Encyclopedia of Type Strains, Phase IV (KMG-IV): sequencing the most valuable type-strain genomes for metagenomic binning, comparative biology and taxonomic classification.</title>
        <authorList>
            <person name="Goeker M."/>
        </authorList>
    </citation>
    <scope>NUCLEOTIDE SEQUENCE [LARGE SCALE GENOMIC DNA]</scope>
    <source>
        <strain evidence="7 8">DSM 101806</strain>
    </source>
</reference>
<dbReference type="PANTHER" id="PTHR43108:SF8">
    <property type="entry name" value="SD21168P"/>
    <property type="match status" value="1"/>
</dbReference>
<evidence type="ECO:0000256" key="5">
    <source>
        <dbReference type="SAM" id="MobiDB-lite"/>
    </source>
</evidence>
<dbReference type="Proteomes" id="UP000557392">
    <property type="component" value="Unassembled WGS sequence"/>
</dbReference>
<dbReference type="GO" id="GO:0008449">
    <property type="term" value="F:N-acetylglucosamine-6-sulfatase activity"/>
    <property type="evidence" value="ECO:0007669"/>
    <property type="project" value="UniProtKB-EC"/>
</dbReference>
<dbReference type="PROSITE" id="PS00523">
    <property type="entry name" value="SULFATASE_1"/>
    <property type="match status" value="1"/>
</dbReference>
<feature type="compositionally biased region" description="Pro residues" evidence="5">
    <location>
        <begin position="505"/>
        <end position="516"/>
    </location>
</feature>
<dbReference type="PANTHER" id="PTHR43108">
    <property type="entry name" value="N-ACETYLGLUCOSAMINE-6-SULFATASE FAMILY MEMBER"/>
    <property type="match status" value="1"/>
</dbReference>
<dbReference type="AlphaFoldDB" id="A0A7W6JTD1"/>
<gene>
    <name evidence="7" type="ORF">GGR46_002694</name>
</gene>
<evidence type="ECO:0000313" key="8">
    <source>
        <dbReference type="Proteomes" id="UP000557392"/>
    </source>
</evidence>
<proteinExistence type="inferred from homology"/>
<evidence type="ECO:0000256" key="3">
    <source>
        <dbReference type="ARBA" id="ARBA00022801"/>
    </source>
</evidence>
<name>A0A7W6JTD1_9SPHN</name>
<dbReference type="EC" id="3.1.6.14" evidence="7"/>
<evidence type="ECO:0000256" key="1">
    <source>
        <dbReference type="ARBA" id="ARBA00008779"/>
    </source>
</evidence>
<dbReference type="EMBL" id="JACIEH010000002">
    <property type="protein sequence ID" value="MBB4099130.1"/>
    <property type="molecule type" value="Genomic_DNA"/>
</dbReference>
<dbReference type="Pfam" id="PF00884">
    <property type="entry name" value="Sulfatase"/>
    <property type="match status" value="1"/>
</dbReference>
<evidence type="ECO:0000256" key="4">
    <source>
        <dbReference type="ARBA" id="ARBA00023180"/>
    </source>
</evidence>
<evidence type="ECO:0000256" key="2">
    <source>
        <dbReference type="ARBA" id="ARBA00022729"/>
    </source>
</evidence>
<feature type="region of interest" description="Disordered" evidence="5">
    <location>
        <begin position="487"/>
        <end position="516"/>
    </location>
</feature>
<comment type="similarity">
    <text evidence="1">Belongs to the sulfatase family.</text>
</comment>
<feature type="domain" description="Sulfatase N-terminal" evidence="6">
    <location>
        <begin position="50"/>
        <end position="376"/>
    </location>
</feature>
<dbReference type="PROSITE" id="PS00149">
    <property type="entry name" value="SULFATASE_2"/>
    <property type="match status" value="1"/>
</dbReference>
<evidence type="ECO:0000313" key="7">
    <source>
        <dbReference type="EMBL" id="MBB4099130.1"/>
    </source>
</evidence>
<sequence length="516" mass="58375">MTDNIDRRGVLLAGSGGAFGLYSWQAEAKQSRREKRQQRRLKRVPGVKPRNILFVLTDDHRYDAMGFMKAQDFGETPTLDRLAREGVHFRNAFVTTALCSPSRASILTGLYAHQHRVVDNNHPIPPGLVYYPEYLREAGYETAFIGKWHMGAETDAPQPGFDHWVSFKGQGSYLPDANGLNVDGRNVPQKGYITDELTEYALDWIGKRDGKRPWMMHLAHKAVHSEFIPAPRHAGKYAGETFRYPASMQPGAPGRPMWVENQRNSWHGVDFAYHGTLDIADYYKRYMETLLAVDEGLARILDLLEQRGELDDTLIVYMGDNGFMFGEHGLIDKRTAYEESMRVPLLARCPALFGHGAVEQVVANIDIAPTMLAAAGLEAPEGLAGANMLPLARGQSVPWRSELLYEYYWERNFPQTPTVHALREDRYKYMHFHGIWDLDELYDLATDPHETDNLLARPGHEALAQRMSERLFRILEETGGMQIPLSVDSGGRNELRNARGSVGAPFPPRFLQPPRP</sequence>
<accession>A0A7W6JTD1</accession>
<dbReference type="SUPFAM" id="SSF53649">
    <property type="entry name" value="Alkaline phosphatase-like"/>
    <property type="match status" value="1"/>
</dbReference>
<keyword evidence="8" id="KW-1185">Reference proteome</keyword>
<dbReference type="Gene3D" id="3.40.720.10">
    <property type="entry name" value="Alkaline Phosphatase, subunit A"/>
    <property type="match status" value="1"/>
</dbReference>
<keyword evidence="4" id="KW-0325">Glycoprotein</keyword>